<dbReference type="Proteomes" id="UP000001542">
    <property type="component" value="Unassembled WGS sequence"/>
</dbReference>
<dbReference type="EMBL" id="DS113185">
    <property type="protein sequence ID" value="EAY22148.1"/>
    <property type="molecule type" value="Genomic_DNA"/>
</dbReference>
<dbReference type="GO" id="GO:0005768">
    <property type="term" value="C:endosome"/>
    <property type="evidence" value="ECO:0000318"/>
    <property type="project" value="GO_Central"/>
</dbReference>
<dbReference type="VEuPathDB" id="TrichDB:TVAGG3_0382840"/>
<evidence type="ECO:0000313" key="2">
    <source>
        <dbReference type="EMBL" id="EAY22148.1"/>
    </source>
</evidence>
<dbReference type="OrthoDB" id="1845386at2759"/>
<accession>A2DBE5</accession>
<dbReference type="RefSeq" id="XP_001583134.1">
    <property type="nucleotide sequence ID" value="XM_001583084.1"/>
</dbReference>
<dbReference type="GO" id="GO:0006904">
    <property type="term" value="P:vesicle docking involved in exocytosis"/>
    <property type="evidence" value="ECO:0000318"/>
    <property type="project" value="GO_Central"/>
</dbReference>
<proteinExistence type="predicted"/>
<dbReference type="GO" id="GO:0007033">
    <property type="term" value="P:vacuole organization"/>
    <property type="evidence" value="ECO:0000318"/>
    <property type="project" value="GO_Central"/>
</dbReference>
<dbReference type="InParanoid" id="A2DBE5"/>
<dbReference type="GO" id="GO:0048284">
    <property type="term" value="P:organelle fusion"/>
    <property type="evidence" value="ECO:0000318"/>
    <property type="project" value="GO_Central"/>
</dbReference>
<feature type="domain" description="RING-type" evidence="1">
    <location>
        <begin position="714"/>
        <end position="780"/>
    </location>
</feature>
<dbReference type="GO" id="GO:0030674">
    <property type="term" value="F:protein-macromolecule adaptor activity"/>
    <property type="evidence" value="ECO:0000318"/>
    <property type="project" value="GO_Central"/>
</dbReference>
<protein>
    <recommendedName>
        <fullName evidence="1">RING-type domain-containing protein</fullName>
    </recommendedName>
</protein>
<dbReference type="KEGG" id="tva:5467692"/>
<name>A2DBE5_TRIV3</name>
<sequence>MFTSPLSTRQAEIYRDGTSSARRRFLLGEKRPPFELRLETLFDLEENVTDYASISGASVKVIGKSTLIHSYIPDHPIKLTSPVMIIKPIIDTSHFIMIDEKLSAYIICPTGKVVPIPNTTTFHQSGVHYAFINNKLLIFISTNVCTIKIFEVTPAGHSIRINLKQEWENVLPNNSCITTFQYGDQWYIAASDFIEAYFAQFDPETFNPPKFYPIATVIKLYLNKSQMILQFVYSNSTHIVWIRFDMILIIPISSLVTRTTTARTISIPMKQITQIIKTQTTDLFTTKSLIPVVITKRHVVLVTYYSPSSPREVDTIIGVCLENGEIASVKNLNFINPKSIYQGPTKTTFTIIAKQGAFYVDFSNESSPTTVKSVNLLKSPAIERYEPNTYVSAAEILLTLLDSNRMTNVSKMIAKIMQSKNCTPQQLIVLQYLIDEIDILSACSRNNLNINYIPKRFIENCTVDYLQKVLYALTMRAFSPAVESVLNPKFNENWSDTPTAIRLDIKSKHFTEAIPKILSMKAEIFLPEICIKSPMTFVSSLLQWTTTNQLFASRIIPTTFPFIVQRIGRDNLLDLLRFSFSLGDHKATSFVLWALSLEHGCQTLDDEVSNLIQHYRVSFADFLMLHDCLVRAHMPKSAENIMQTIQNKSDIIGKVSETVSIEDLSHIKVEEVVSQLEDVLQSVMKCTQKAGGDARIIEKENLVEIPDFQPSSQCSICGRKSGRGNVYSFPCGHSFDEICLIKQMEDVLDGEELSRLKYLVKNGDYREEFEDILSQDCPLCGLLSTNLINKPLSWKSYNFDI</sequence>
<dbReference type="GO" id="GO:0030897">
    <property type="term" value="C:HOPS complex"/>
    <property type="evidence" value="ECO:0000318"/>
    <property type="project" value="GO_Central"/>
</dbReference>
<gene>
    <name evidence="2" type="ORF">TVAG_093220</name>
</gene>
<organism evidence="2 3">
    <name type="scientific">Trichomonas vaginalis (strain ATCC PRA-98 / G3)</name>
    <dbReference type="NCBI Taxonomy" id="412133"/>
    <lineage>
        <taxon>Eukaryota</taxon>
        <taxon>Metamonada</taxon>
        <taxon>Parabasalia</taxon>
        <taxon>Trichomonadida</taxon>
        <taxon>Trichomonadidae</taxon>
        <taxon>Trichomonas</taxon>
    </lineage>
</organism>
<dbReference type="STRING" id="5722.A2DBE5"/>
<dbReference type="AlphaFoldDB" id="A2DBE5"/>
<reference evidence="2" key="1">
    <citation type="submission" date="2006-10" db="EMBL/GenBank/DDBJ databases">
        <authorList>
            <person name="Amadeo P."/>
            <person name="Zhao Q."/>
            <person name="Wortman J."/>
            <person name="Fraser-Liggett C."/>
            <person name="Carlton J."/>
        </authorList>
    </citation>
    <scope>NUCLEOTIDE SEQUENCE</scope>
    <source>
        <strain evidence="2">G3</strain>
    </source>
</reference>
<dbReference type="SMART" id="SM00184">
    <property type="entry name" value="RING"/>
    <property type="match status" value="1"/>
</dbReference>
<dbReference type="InterPro" id="IPR001841">
    <property type="entry name" value="Znf_RING"/>
</dbReference>
<evidence type="ECO:0000313" key="3">
    <source>
        <dbReference type="Proteomes" id="UP000001542"/>
    </source>
</evidence>
<dbReference type="VEuPathDB" id="TrichDB:TVAG_093220"/>
<keyword evidence="3" id="KW-1185">Reference proteome</keyword>
<dbReference type="GO" id="GO:0007032">
    <property type="term" value="P:endosome organization"/>
    <property type="evidence" value="ECO:0000318"/>
    <property type="project" value="GO_Central"/>
</dbReference>
<evidence type="ECO:0000259" key="1">
    <source>
        <dbReference type="SMART" id="SM00184"/>
    </source>
</evidence>
<reference evidence="2" key="2">
    <citation type="journal article" date="2007" name="Science">
        <title>Draft genome sequence of the sexually transmitted pathogen Trichomonas vaginalis.</title>
        <authorList>
            <person name="Carlton J.M."/>
            <person name="Hirt R.P."/>
            <person name="Silva J.C."/>
            <person name="Delcher A.L."/>
            <person name="Schatz M."/>
            <person name="Zhao Q."/>
            <person name="Wortman J.R."/>
            <person name="Bidwell S.L."/>
            <person name="Alsmark U.C.M."/>
            <person name="Besteiro S."/>
            <person name="Sicheritz-Ponten T."/>
            <person name="Noel C.J."/>
            <person name="Dacks J.B."/>
            <person name="Foster P.G."/>
            <person name="Simillion C."/>
            <person name="Van de Peer Y."/>
            <person name="Miranda-Saavedra D."/>
            <person name="Barton G.J."/>
            <person name="Westrop G.D."/>
            <person name="Mueller S."/>
            <person name="Dessi D."/>
            <person name="Fiori P.L."/>
            <person name="Ren Q."/>
            <person name="Paulsen I."/>
            <person name="Zhang H."/>
            <person name="Bastida-Corcuera F.D."/>
            <person name="Simoes-Barbosa A."/>
            <person name="Brown M.T."/>
            <person name="Hayes R.D."/>
            <person name="Mukherjee M."/>
            <person name="Okumura C.Y."/>
            <person name="Schneider R."/>
            <person name="Smith A.J."/>
            <person name="Vanacova S."/>
            <person name="Villalvazo M."/>
            <person name="Haas B.J."/>
            <person name="Pertea M."/>
            <person name="Feldblyum T.V."/>
            <person name="Utterback T.R."/>
            <person name="Shu C.L."/>
            <person name="Osoegawa K."/>
            <person name="de Jong P.J."/>
            <person name="Hrdy I."/>
            <person name="Horvathova L."/>
            <person name="Zubacova Z."/>
            <person name="Dolezal P."/>
            <person name="Malik S.B."/>
            <person name="Logsdon J.M. Jr."/>
            <person name="Henze K."/>
            <person name="Gupta A."/>
            <person name="Wang C.C."/>
            <person name="Dunne R.L."/>
            <person name="Upcroft J.A."/>
            <person name="Upcroft P."/>
            <person name="White O."/>
            <person name="Salzberg S.L."/>
            <person name="Tang P."/>
            <person name="Chiu C.-H."/>
            <person name="Lee Y.-S."/>
            <person name="Embley T.M."/>
            <person name="Coombs G.H."/>
            <person name="Mottram J.C."/>
            <person name="Tachezy J."/>
            <person name="Fraser-Liggett C.M."/>
            <person name="Johnson P.J."/>
        </authorList>
    </citation>
    <scope>NUCLEOTIDE SEQUENCE [LARGE SCALE GENOMIC DNA]</scope>
    <source>
        <strain evidence="2">G3</strain>
    </source>
</reference>